<evidence type="ECO:0008006" key="4">
    <source>
        <dbReference type="Google" id="ProtNLM"/>
    </source>
</evidence>
<proteinExistence type="predicted"/>
<sequence>MGPNPSRTKGQPLPDLDPQTVLQEHRFPCDTCGSDLRFDPASKDLKCDHCGYSEPIGTVWTKARAIAELDLRRGLSETLGTAEMEVTRVSRCPNCAAQVEFDSDTQAAECPFCATPVVVDTGTHRHIKPRAVLPFALAEGVARDAMKDWLGSLWFAPNGLQAYARKGRQMDGIYVPYWTYDAQSDTRYTGERGTVYYETHTVMRDGKREQVRVAKVRWNHASGRVARFFDDVLVLGSRSLPKSFTDALEPWDLAALEPYAPEYLAGFRAEGYTVALDEGFDEARAKMDAMIQRDIKFDIGGDRQRIHTVDTDLSEMTFKHILLPVWLAAYKYRGKTYRFVVNGRTGRVQGERPYSAIKITVAVIAGLIAAGIIGYIYARNG</sequence>
<keyword evidence="1" id="KW-1133">Transmembrane helix</keyword>
<evidence type="ECO:0000313" key="2">
    <source>
        <dbReference type="EMBL" id="RKE94584.1"/>
    </source>
</evidence>
<protein>
    <recommendedName>
        <fullName evidence="4">Primosomal protein N' (Replication factor Y)-superfamily II helicase</fullName>
    </recommendedName>
</protein>
<evidence type="ECO:0000256" key="1">
    <source>
        <dbReference type="SAM" id="Phobius"/>
    </source>
</evidence>
<dbReference type="PANTHER" id="PTHR37826">
    <property type="entry name" value="FLOTILLIN BAND_7_5 DOMAIN PROTEIN"/>
    <property type="match status" value="1"/>
</dbReference>
<gene>
    <name evidence="2" type="ORF">C8N30_3714</name>
</gene>
<evidence type="ECO:0000313" key="3">
    <source>
        <dbReference type="Proteomes" id="UP000284407"/>
    </source>
</evidence>
<reference evidence="2 3" key="1">
    <citation type="submission" date="2018-09" db="EMBL/GenBank/DDBJ databases">
        <title>Genomic Encyclopedia of Archaeal and Bacterial Type Strains, Phase II (KMG-II): from individual species to whole genera.</title>
        <authorList>
            <person name="Goeker M."/>
        </authorList>
    </citation>
    <scope>NUCLEOTIDE SEQUENCE [LARGE SCALE GENOMIC DNA]</scope>
    <source>
        <strain evidence="2 3">DSM 11458</strain>
    </source>
</reference>
<dbReference type="Gene3D" id="2.20.28.30">
    <property type="entry name" value="RNA polymerase ii, chain L"/>
    <property type="match status" value="1"/>
</dbReference>
<keyword evidence="1" id="KW-0472">Membrane</keyword>
<dbReference type="PANTHER" id="PTHR37826:SF3">
    <property type="entry name" value="J DOMAIN-CONTAINING PROTEIN"/>
    <property type="match status" value="1"/>
</dbReference>
<dbReference type="Proteomes" id="UP000284407">
    <property type="component" value="Unassembled WGS sequence"/>
</dbReference>
<dbReference type="EMBL" id="RAQK01000002">
    <property type="protein sequence ID" value="RKE94584.1"/>
    <property type="molecule type" value="Genomic_DNA"/>
</dbReference>
<accession>A0A420DK16</accession>
<dbReference type="AlphaFoldDB" id="A0A420DK16"/>
<organism evidence="2 3">
    <name type="scientific">Sulfitobacter guttiformis</name>
    <dbReference type="NCBI Taxonomy" id="74349"/>
    <lineage>
        <taxon>Bacteria</taxon>
        <taxon>Pseudomonadati</taxon>
        <taxon>Pseudomonadota</taxon>
        <taxon>Alphaproteobacteria</taxon>
        <taxon>Rhodobacterales</taxon>
        <taxon>Roseobacteraceae</taxon>
        <taxon>Sulfitobacter</taxon>
    </lineage>
</organism>
<name>A0A420DK16_9RHOB</name>
<dbReference type="STRING" id="1443111.Z949_744"/>
<comment type="caution">
    <text evidence="2">The sequence shown here is derived from an EMBL/GenBank/DDBJ whole genome shotgun (WGS) entry which is preliminary data.</text>
</comment>
<feature type="transmembrane region" description="Helical" evidence="1">
    <location>
        <begin position="359"/>
        <end position="378"/>
    </location>
</feature>
<keyword evidence="3" id="KW-1185">Reference proteome</keyword>
<keyword evidence="1" id="KW-0812">Transmembrane</keyword>